<accession>A0A158K8Q7</accession>
<protein>
    <submittedName>
        <fullName evidence="1">Hcp1 family type VI secretion system effector</fullName>
    </submittedName>
</protein>
<dbReference type="InterPro" id="IPR036624">
    <property type="entry name" value="Hcp1-lik_sf"/>
</dbReference>
<dbReference type="NCBIfam" id="TIGR03344">
    <property type="entry name" value="VI_effect_Hcp1"/>
    <property type="match status" value="1"/>
</dbReference>
<name>A0A158K8Q7_9BURK</name>
<dbReference type="PANTHER" id="PTHR36152">
    <property type="entry name" value="CYTOPLASMIC PROTEIN-RELATED"/>
    <property type="match status" value="1"/>
</dbReference>
<keyword evidence="2" id="KW-1185">Reference proteome</keyword>
<organism evidence="1 2">
    <name type="scientific">Caballeronia choica</name>
    <dbReference type="NCBI Taxonomy" id="326476"/>
    <lineage>
        <taxon>Bacteria</taxon>
        <taxon>Pseudomonadati</taxon>
        <taxon>Pseudomonadota</taxon>
        <taxon>Betaproteobacteria</taxon>
        <taxon>Burkholderiales</taxon>
        <taxon>Burkholderiaceae</taxon>
        <taxon>Caballeronia</taxon>
    </lineage>
</organism>
<dbReference type="AlphaFoldDB" id="A0A158K8Q7"/>
<gene>
    <name evidence="1" type="ORF">AWB68_05088</name>
</gene>
<sequence length="162" mass="17472">MAIDMFMKLGDIKGESQDKAHKEEIEVLAWSWGMSQSGTMHMGTGGGAGKVSVQDMSFTKYSDKASPPIMAACTKGSHIDKAVLTVRKAGGDTPLEYYKITLEGLLVSSYSTGGSGGEERFTENVTLNFEKFHVEYQPQNAKGAKEGGVVEVKWNIPANAET</sequence>
<proteinExistence type="predicted"/>
<dbReference type="SUPFAM" id="SSF141452">
    <property type="entry name" value="Hcp1-like"/>
    <property type="match status" value="1"/>
</dbReference>
<dbReference type="OrthoDB" id="5066999at2"/>
<dbReference type="InterPro" id="IPR008514">
    <property type="entry name" value="T6SS_Hcp"/>
</dbReference>
<dbReference type="Pfam" id="PF05638">
    <property type="entry name" value="T6SS_HCP"/>
    <property type="match status" value="1"/>
</dbReference>
<dbReference type="PANTHER" id="PTHR36152:SF5">
    <property type="entry name" value="PROTEIN HCP1"/>
    <property type="match status" value="1"/>
</dbReference>
<dbReference type="Gene3D" id="2.30.110.20">
    <property type="entry name" value="Hcp1-like"/>
    <property type="match status" value="1"/>
</dbReference>
<dbReference type="InterPro" id="IPR053165">
    <property type="entry name" value="HSI-I_assembly_Hcp1"/>
</dbReference>
<dbReference type="EMBL" id="FCON02000068">
    <property type="protein sequence ID" value="SAL76920.1"/>
    <property type="molecule type" value="Genomic_DNA"/>
</dbReference>
<dbReference type="RefSeq" id="WP_087647138.1">
    <property type="nucleotide sequence ID" value="NZ_FCON02000068.1"/>
</dbReference>
<evidence type="ECO:0000313" key="1">
    <source>
        <dbReference type="EMBL" id="SAL76920.1"/>
    </source>
</evidence>
<reference evidence="1" key="1">
    <citation type="submission" date="2016-01" db="EMBL/GenBank/DDBJ databases">
        <authorList>
            <person name="Peeters C."/>
        </authorList>
    </citation>
    <scope>NUCLEOTIDE SEQUENCE [LARGE SCALE GENOMIC DNA]</scope>
    <source>
        <strain evidence="1">LMG 22940</strain>
    </source>
</reference>
<dbReference type="Proteomes" id="UP000054770">
    <property type="component" value="Unassembled WGS sequence"/>
</dbReference>
<evidence type="ECO:0000313" key="2">
    <source>
        <dbReference type="Proteomes" id="UP000054770"/>
    </source>
</evidence>
<comment type="caution">
    <text evidence="1">The sequence shown here is derived from an EMBL/GenBank/DDBJ whole genome shotgun (WGS) entry which is preliminary data.</text>
</comment>